<evidence type="ECO:0000256" key="6">
    <source>
        <dbReference type="SAM" id="MobiDB-lite"/>
    </source>
</evidence>
<dbReference type="GO" id="GO:0060236">
    <property type="term" value="P:regulation of mitotic spindle organization"/>
    <property type="evidence" value="ECO:0007669"/>
    <property type="project" value="InterPro"/>
</dbReference>
<feature type="region of interest" description="Disordered" evidence="6">
    <location>
        <begin position="30"/>
        <end position="56"/>
    </location>
</feature>
<evidence type="ECO:0000313" key="8">
    <source>
        <dbReference type="EMBL" id="MBA4639710.1"/>
    </source>
</evidence>
<name>A0A7C8ZDT2_OPUST</name>
<sequence length="171" mass="19904">MEKPQTKVLRATSQSAVWGSSKSVMMLKATSESAASWSSSRSSVTNLQRPPSKENTKPVEIKLHTQQRAAKRAMFNHFVASKLYLLEQQKKQEEKIQKMIEEKEIRLMRKEMVPKAQLMPYFDKPFLPQRSERPPTIPREPSLHILSNRSLRCMSCHELHSFHHRHAMRAI</sequence>
<proteinExistence type="inferred from homology"/>
<evidence type="ECO:0000256" key="5">
    <source>
        <dbReference type="ARBA" id="ARBA00023212"/>
    </source>
</evidence>
<dbReference type="GO" id="GO:0005819">
    <property type="term" value="C:spindle"/>
    <property type="evidence" value="ECO:0007669"/>
    <property type="project" value="InterPro"/>
</dbReference>
<comment type="subcellular location">
    <subcellularLocation>
        <location evidence="1">Cytoplasm</location>
        <location evidence="1">Cytoskeleton</location>
    </subcellularLocation>
</comment>
<protein>
    <recommendedName>
        <fullName evidence="7">TPX2 C-terminal domain-containing protein</fullName>
    </recommendedName>
</protein>
<comment type="similarity">
    <text evidence="2">Belongs to the TPX2 family.</text>
</comment>
<evidence type="ECO:0000256" key="2">
    <source>
        <dbReference type="ARBA" id="ARBA00005885"/>
    </source>
</evidence>
<organism evidence="8">
    <name type="scientific">Opuntia streptacantha</name>
    <name type="common">Prickly pear cactus</name>
    <name type="synonym">Opuntia cardona</name>
    <dbReference type="NCBI Taxonomy" id="393608"/>
    <lineage>
        <taxon>Eukaryota</taxon>
        <taxon>Viridiplantae</taxon>
        <taxon>Streptophyta</taxon>
        <taxon>Embryophyta</taxon>
        <taxon>Tracheophyta</taxon>
        <taxon>Spermatophyta</taxon>
        <taxon>Magnoliopsida</taxon>
        <taxon>eudicotyledons</taxon>
        <taxon>Gunneridae</taxon>
        <taxon>Pentapetalae</taxon>
        <taxon>Caryophyllales</taxon>
        <taxon>Cactineae</taxon>
        <taxon>Cactaceae</taxon>
        <taxon>Opuntioideae</taxon>
        <taxon>Opuntia</taxon>
    </lineage>
</organism>
<dbReference type="GO" id="GO:0090307">
    <property type="term" value="P:mitotic spindle assembly"/>
    <property type="evidence" value="ECO:0007669"/>
    <property type="project" value="TreeGrafter"/>
</dbReference>
<dbReference type="PANTHER" id="PTHR14326:SF39">
    <property type="entry name" value="TPX2 (TARGETING PROTEIN FOR XKLP2) PROTEIN FAMILY"/>
    <property type="match status" value="1"/>
</dbReference>
<dbReference type="InterPro" id="IPR027329">
    <property type="entry name" value="TPX2_C"/>
</dbReference>
<keyword evidence="5" id="KW-0206">Cytoskeleton</keyword>
<dbReference type="Pfam" id="PF06886">
    <property type="entry name" value="TPX2"/>
    <property type="match status" value="1"/>
</dbReference>
<feature type="domain" description="TPX2 C-terminal" evidence="7">
    <location>
        <begin position="61"/>
        <end position="136"/>
    </location>
</feature>
<dbReference type="PANTHER" id="PTHR14326">
    <property type="entry name" value="TARGETING PROTEIN FOR XKLP2"/>
    <property type="match status" value="1"/>
</dbReference>
<dbReference type="GO" id="GO:0005880">
    <property type="term" value="C:nuclear microtubule"/>
    <property type="evidence" value="ECO:0007669"/>
    <property type="project" value="TreeGrafter"/>
</dbReference>
<dbReference type="AlphaFoldDB" id="A0A7C8ZDT2"/>
<evidence type="ECO:0000256" key="4">
    <source>
        <dbReference type="ARBA" id="ARBA00022701"/>
    </source>
</evidence>
<accession>A0A7C8ZDT2</accession>
<keyword evidence="4" id="KW-0493">Microtubule</keyword>
<reference evidence="8" key="1">
    <citation type="journal article" date="2013" name="J. Plant Res.">
        <title>Effect of fungi and light on seed germination of three Opuntia species from semiarid lands of central Mexico.</title>
        <authorList>
            <person name="Delgado-Sanchez P."/>
            <person name="Jimenez-Bremont J.F."/>
            <person name="Guerrero-Gonzalez Mde L."/>
            <person name="Flores J."/>
        </authorList>
    </citation>
    <scope>NUCLEOTIDE SEQUENCE</scope>
    <source>
        <tissue evidence="8">Cladode</tissue>
    </source>
</reference>
<reference evidence="8" key="2">
    <citation type="submission" date="2020-07" db="EMBL/GenBank/DDBJ databases">
        <authorList>
            <person name="Vera ALvarez R."/>
            <person name="Arias-Moreno D.M."/>
            <person name="Jimenez-Jacinto V."/>
            <person name="Jimenez-Bremont J.F."/>
            <person name="Swaminathan K."/>
            <person name="Moose S.P."/>
            <person name="Guerrero-Gonzalez M.L."/>
            <person name="Marino-Ramirez L."/>
            <person name="Landsman D."/>
            <person name="Rodriguez-Kessler M."/>
            <person name="Delgado-Sanchez P."/>
        </authorList>
    </citation>
    <scope>NUCLEOTIDE SEQUENCE</scope>
    <source>
        <tissue evidence="8">Cladode</tissue>
    </source>
</reference>
<dbReference type="GO" id="GO:0008017">
    <property type="term" value="F:microtubule binding"/>
    <property type="evidence" value="ECO:0007669"/>
    <property type="project" value="TreeGrafter"/>
</dbReference>
<evidence type="ECO:0000256" key="3">
    <source>
        <dbReference type="ARBA" id="ARBA00022490"/>
    </source>
</evidence>
<dbReference type="InterPro" id="IPR009675">
    <property type="entry name" value="TPX2_fam"/>
</dbReference>
<evidence type="ECO:0000259" key="7">
    <source>
        <dbReference type="Pfam" id="PF06886"/>
    </source>
</evidence>
<dbReference type="EMBL" id="GISG01114797">
    <property type="protein sequence ID" value="MBA4639710.1"/>
    <property type="molecule type" value="Transcribed_RNA"/>
</dbReference>
<dbReference type="GO" id="GO:0030295">
    <property type="term" value="F:protein kinase activator activity"/>
    <property type="evidence" value="ECO:0007669"/>
    <property type="project" value="TreeGrafter"/>
</dbReference>
<feature type="compositionally biased region" description="Low complexity" evidence="6">
    <location>
        <begin position="30"/>
        <end position="43"/>
    </location>
</feature>
<evidence type="ECO:0000256" key="1">
    <source>
        <dbReference type="ARBA" id="ARBA00004245"/>
    </source>
</evidence>
<keyword evidence="3" id="KW-0963">Cytoplasm</keyword>